<evidence type="ECO:0000313" key="2">
    <source>
        <dbReference type="EMBL" id="GFT21894.1"/>
    </source>
</evidence>
<accession>A0A8X6NLF5</accession>
<dbReference type="GO" id="GO:0004252">
    <property type="term" value="F:serine-type endopeptidase activity"/>
    <property type="evidence" value="ECO:0007669"/>
    <property type="project" value="InterPro"/>
</dbReference>
<dbReference type="InterPro" id="IPR001254">
    <property type="entry name" value="Trypsin_dom"/>
</dbReference>
<dbReference type="OrthoDB" id="531708at2759"/>
<evidence type="ECO:0000313" key="3">
    <source>
        <dbReference type="EMBL" id="GFU08433.1"/>
    </source>
</evidence>
<dbReference type="InterPro" id="IPR009003">
    <property type="entry name" value="Peptidase_S1_PA"/>
</dbReference>
<reference evidence="2" key="1">
    <citation type="submission" date="2020-08" db="EMBL/GenBank/DDBJ databases">
        <title>Multicomponent nature underlies the extraordinary mechanical properties of spider dragline silk.</title>
        <authorList>
            <person name="Kono N."/>
            <person name="Nakamura H."/>
            <person name="Mori M."/>
            <person name="Yoshida Y."/>
            <person name="Ohtoshi R."/>
            <person name="Malay A.D."/>
            <person name="Moran D.A.P."/>
            <person name="Tomita M."/>
            <person name="Numata K."/>
            <person name="Arakawa K."/>
        </authorList>
    </citation>
    <scope>NUCLEOTIDE SEQUENCE</scope>
</reference>
<evidence type="ECO:0000259" key="1">
    <source>
        <dbReference type="Pfam" id="PF00089"/>
    </source>
</evidence>
<dbReference type="EMBL" id="BMAW01077850">
    <property type="protein sequence ID" value="GFU08433.1"/>
    <property type="molecule type" value="Genomic_DNA"/>
</dbReference>
<dbReference type="Pfam" id="PF00089">
    <property type="entry name" value="Trypsin"/>
    <property type="match status" value="1"/>
</dbReference>
<comment type="caution">
    <text evidence="2">The sequence shown here is derived from an EMBL/GenBank/DDBJ whole genome shotgun (WGS) entry which is preliminary data.</text>
</comment>
<dbReference type="EMBL" id="BMAW01011078">
    <property type="protein sequence ID" value="GFT21894.1"/>
    <property type="molecule type" value="Genomic_DNA"/>
</dbReference>
<dbReference type="AlphaFoldDB" id="A0A8X6NLF5"/>
<organism evidence="2 4">
    <name type="scientific">Nephila pilipes</name>
    <name type="common">Giant wood spider</name>
    <name type="synonym">Nephila maculata</name>
    <dbReference type="NCBI Taxonomy" id="299642"/>
    <lineage>
        <taxon>Eukaryota</taxon>
        <taxon>Metazoa</taxon>
        <taxon>Ecdysozoa</taxon>
        <taxon>Arthropoda</taxon>
        <taxon>Chelicerata</taxon>
        <taxon>Arachnida</taxon>
        <taxon>Araneae</taxon>
        <taxon>Araneomorphae</taxon>
        <taxon>Entelegynae</taxon>
        <taxon>Araneoidea</taxon>
        <taxon>Nephilidae</taxon>
        <taxon>Nephila</taxon>
    </lineage>
</organism>
<dbReference type="Proteomes" id="UP000887013">
    <property type="component" value="Unassembled WGS sequence"/>
</dbReference>
<gene>
    <name evidence="2" type="ORF">NPIL_52131</name>
    <name evidence="3" type="ORF">NPIL_619161</name>
</gene>
<name>A0A8X6NLF5_NEPPI</name>
<evidence type="ECO:0000313" key="4">
    <source>
        <dbReference type="Proteomes" id="UP000887013"/>
    </source>
</evidence>
<keyword evidence="4" id="KW-1185">Reference proteome</keyword>
<dbReference type="GO" id="GO:0006508">
    <property type="term" value="P:proteolysis"/>
    <property type="evidence" value="ECO:0007669"/>
    <property type="project" value="InterPro"/>
</dbReference>
<proteinExistence type="predicted"/>
<feature type="domain" description="Peptidase S1" evidence="1">
    <location>
        <begin position="7"/>
        <end position="29"/>
    </location>
</feature>
<feature type="non-terminal residue" evidence="2">
    <location>
        <position position="1"/>
    </location>
</feature>
<dbReference type="Gene3D" id="2.40.10.10">
    <property type="entry name" value="Trypsin-like serine proteases"/>
    <property type="match status" value="1"/>
</dbReference>
<dbReference type="SUPFAM" id="SSF50494">
    <property type="entry name" value="Trypsin-like serine proteases"/>
    <property type="match status" value="1"/>
</dbReference>
<sequence length="34" mass="3624">VPGGPKRFLCGASLISRQYVVTAAHCFDAEKGNM</sequence>
<dbReference type="InterPro" id="IPR043504">
    <property type="entry name" value="Peptidase_S1_PA_chymotrypsin"/>
</dbReference>
<protein>
    <recommendedName>
        <fullName evidence="1">Peptidase S1 domain-containing protein</fullName>
    </recommendedName>
</protein>